<dbReference type="EMBL" id="JAATIQ010000004">
    <property type="protein sequence ID" value="KAF4403325.1"/>
    <property type="molecule type" value="Genomic_DNA"/>
</dbReference>
<accession>A0A7J6I836</accession>
<dbReference type="SUPFAM" id="SSF53756">
    <property type="entry name" value="UDP-Glycosyltransferase/glycogen phosphorylase"/>
    <property type="match status" value="2"/>
</dbReference>
<evidence type="ECO:0000256" key="2">
    <source>
        <dbReference type="ARBA" id="ARBA00022676"/>
    </source>
</evidence>
<evidence type="ECO:0000313" key="5">
    <source>
        <dbReference type="EMBL" id="KAF4403325.1"/>
    </source>
</evidence>
<comment type="caution">
    <text evidence="5">The sequence shown here is derived from an EMBL/GenBank/DDBJ whole genome shotgun (WGS) entry which is preliminary data.</text>
</comment>
<dbReference type="PANTHER" id="PTHR48047:SF229">
    <property type="entry name" value="UDP-GLYCOSYLTRANSFERASE 73C3-RELATED"/>
    <property type="match status" value="1"/>
</dbReference>
<dbReference type="AlphaFoldDB" id="A0A7J6I836"/>
<dbReference type="FunFam" id="3.40.50.2000:FF:000047">
    <property type="entry name" value="Glycosyltransferase"/>
    <property type="match status" value="2"/>
</dbReference>
<dbReference type="CDD" id="cd03784">
    <property type="entry name" value="GT1_Gtf-like"/>
    <property type="match status" value="2"/>
</dbReference>
<dbReference type="FunFam" id="3.40.50.2000:FF:000071">
    <property type="entry name" value="Glycosyltransferase"/>
    <property type="match status" value="2"/>
</dbReference>
<dbReference type="Proteomes" id="UP000583929">
    <property type="component" value="Unassembled WGS sequence"/>
</dbReference>
<keyword evidence="2" id="KW-0328">Glycosyltransferase</keyword>
<dbReference type="GO" id="GO:0035251">
    <property type="term" value="F:UDP-glucosyltransferase activity"/>
    <property type="evidence" value="ECO:0007669"/>
    <property type="project" value="TreeGrafter"/>
</dbReference>
<proteinExistence type="inferred from homology"/>
<dbReference type="PROSITE" id="PS00375">
    <property type="entry name" value="UDPGT"/>
    <property type="match status" value="2"/>
</dbReference>
<dbReference type="Pfam" id="PF00201">
    <property type="entry name" value="UDPGT"/>
    <property type="match status" value="2"/>
</dbReference>
<dbReference type="InterPro" id="IPR002213">
    <property type="entry name" value="UDP_glucos_trans"/>
</dbReference>
<comment type="similarity">
    <text evidence="1">Belongs to the UDP-glycosyltransferase family.</text>
</comment>
<evidence type="ECO:0000256" key="3">
    <source>
        <dbReference type="ARBA" id="ARBA00022679"/>
    </source>
</evidence>
<reference evidence="5 6" key="1">
    <citation type="journal article" date="2020" name="bioRxiv">
        <title>Sequence and annotation of 42 cannabis genomes reveals extensive copy number variation in cannabinoid synthesis and pathogen resistance genes.</title>
        <authorList>
            <person name="Mckernan K.J."/>
            <person name="Helbert Y."/>
            <person name="Kane L.T."/>
            <person name="Ebling H."/>
            <person name="Zhang L."/>
            <person name="Liu B."/>
            <person name="Eaton Z."/>
            <person name="Mclaughlin S."/>
            <person name="Kingan S."/>
            <person name="Baybayan P."/>
            <person name="Concepcion G."/>
            <person name="Jordan M."/>
            <person name="Riva A."/>
            <person name="Barbazuk W."/>
            <person name="Harkins T."/>
        </authorList>
    </citation>
    <scope>NUCLEOTIDE SEQUENCE [LARGE SCALE GENOMIC DNA]</scope>
    <source>
        <strain evidence="6">cv. Jamaican Lion 4</strain>
        <tissue evidence="5">Leaf</tissue>
    </source>
</reference>
<keyword evidence="4" id="KW-0175">Coiled coil</keyword>
<name>A0A7J6I836_CANSA</name>
<protein>
    <submittedName>
        <fullName evidence="5">Uncharacterized protein</fullName>
    </submittedName>
</protein>
<sequence>MATQNKQLHFVLFPLMAQGHMIPMVDIARMLAKRGAKITIVTTPGNAARFENVLDRAIEIGLSIHLIKVNFPSKEAGLPEGCENFDMMPSLDCASKLLHAASMMQQPVEEKFKELKLRPSCIIADMSLTWTASIARKFNIPKISFHGGCCFCILCVHNIRSSKVLDKITSETERFVVPYLAERIEMTKAQVHFASVNSELKEVHDRIMDADKESYGTIINSFEELEPAFVKDYKNVKNGKVWCIGPVSLCNNNELDKAQRGKKSSVDEHDQFLKWLDLWKPVSVVYACLGSLCNLQLPHLIELGLGLEASNKPFIWVIRGGTSISEEVEKWIKEYGFEERIKGRGLVIRGWVPQVLILSHPSVGVFLTHCGWNSTLEGISAGVPLVTWPLFADQFLNEKLVVQVLKIAVTLGLEEPMKWGEEEKVGVKVKRETLKSALEEVLNEEEESKERRERARKLGEMAKRVVDEGGSSHLNMTLFLDDIAQQEGSHMIPMVDIAKLLAKRGAQITIVTTPGNAARFEKVFARAIETGLSIHLIKLKFHSKEVGLPEGCENFDTMPSLDCVKKLLHAASMMQLPAEKELEELKLRPSCIIADMCLPWTINIARKFNIPRISFHGVCCLLLLSVHNIRSSKTLDNVSSETERFVIPYLAERIEVTKAQLPAAPTNSDLKEFHDQMIEAEQGSYGAIINSFEELEPAFVKDYKNVRNGKVWCIGPVSLCNKDELDKAQRGNKSCVDEHHCLKWLNLWEPASVIYVCLGSLCNLVVPQLIELGLGLEASNKPFVWVIRGGTSTSEEVEKWMKEDGFEERTKERGLVIRGWAPQVLILSHSAVGVFLTHCGWNSTLEGISAGVPMVTWPLFADQFLNEKLVVQVLNIAVSLGFEQPMKWGEEEKVGVKVKMETIKTALEEVLDDGEECKERRERARRLGEMAKRAVEEGGSSHLNMTLFLEEIMQHGSSNNHQLEK</sequence>
<dbReference type="InterPro" id="IPR035595">
    <property type="entry name" value="UDP_glycos_trans_CS"/>
</dbReference>
<gene>
    <name evidence="5" type="ORF">G4B88_007971</name>
</gene>
<evidence type="ECO:0000313" key="6">
    <source>
        <dbReference type="Proteomes" id="UP000583929"/>
    </source>
</evidence>
<keyword evidence="3" id="KW-0808">Transferase</keyword>
<organism evidence="5 6">
    <name type="scientific">Cannabis sativa</name>
    <name type="common">Hemp</name>
    <name type="synonym">Marijuana</name>
    <dbReference type="NCBI Taxonomy" id="3483"/>
    <lineage>
        <taxon>Eukaryota</taxon>
        <taxon>Viridiplantae</taxon>
        <taxon>Streptophyta</taxon>
        <taxon>Embryophyta</taxon>
        <taxon>Tracheophyta</taxon>
        <taxon>Spermatophyta</taxon>
        <taxon>Magnoliopsida</taxon>
        <taxon>eudicotyledons</taxon>
        <taxon>Gunneridae</taxon>
        <taxon>Pentapetalae</taxon>
        <taxon>rosids</taxon>
        <taxon>fabids</taxon>
        <taxon>Rosales</taxon>
        <taxon>Cannabaceae</taxon>
        <taxon>Cannabis</taxon>
    </lineage>
</organism>
<keyword evidence="6" id="KW-1185">Reference proteome</keyword>
<dbReference type="Gene3D" id="3.40.50.2000">
    <property type="entry name" value="Glycogen Phosphorylase B"/>
    <property type="match status" value="4"/>
</dbReference>
<evidence type="ECO:0000256" key="1">
    <source>
        <dbReference type="ARBA" id="ARBA00009995"/>
    </source>
</evidence>
<evidence type="ECO:0000256" key="4">
    <source>
        <dbReference type="SAM" id="Coils"/>
    </source>
</evidence>
<feature type="coiled-coil region" evidence="4">
    <location>
        <begin position="427"/>
        <end position="458"/>
    </location>
</feature>
<dbReference type="PANTHER" id="PTHR48047">
    <property type="entry name" value="GLYCOSYLTRANSFERASE"/>
    <property type="match status" value="1"/>
</dbReference>